<evidence type="ECO:0000259" key="5">
    <source>
        <dbReference type="Pfam" id="PF04577"/>
    </source>
</evidence>
<dbReference type="EMBL" id="JAYKXN010000001">
    <property type="protein sequence ID" value="KAK7319754.1"/>
    <property type="molecule type" value="Genomic_DNA"/>
</dbReference>
<proteinExistence type="predicted"/>
<evidence type="ECO:0000313" key="6">
    <source>
        <dbReference type="EMBL" id="KAK7319754.1"/>
    </source>
</evidence>
<gene>
    <name evidence="6" type="ORF">RJT34_04479</name>
</gene>
<evidence type="ECO:0000313" key="7">
    <source>
        <dbReference type="Proteomes" id="UP001359559"/>
    </source>
</evidence>
<dbReference type="InterPro" id="IPR007657">
    <property type="entry name" value="Glycosyltransferase_61"/>
</dbReference>
<dbReference type="PANTHER" id="PTHR20961:SF5">
    <property type="entry name" value="GLYCOSYLTRANSFERASE-RELATED"/>
    <property type="match status" value="1"/>
</dbReference>
<evidence type="ECO:0000256" key="4">
    <source>
        <dbReference type="ARBA" id="ARBA00023180"/>
    </source>
</evidence>
<keyword evidence="3" id="KW-0808">Transferase</keyword>
<keyword evidence="7" id="KW-1185">Reference proteome</keyword>
<comment type="caution">
    <text evidence="6">The sequence shown here is derived from an EMBL/GenBank/DDBJ whole genome shotgun (WGS) entry which is preliminary data.</text>
</comment>
<organism evidence="6 7">
    <name type="scientific">Clitoria ternatea</name>
    <name type="common">Butterfly pea</name>
    <dbReference type="NCBI Taxonomy" id="43366"/>
    <lineage>
        <taxon>Eukaryota</taxon>
        <taxon>Viridiplantae</taxon>
        <taxon>Streptophyta</taxon>
        <taxon>Embryophyta</taxon>
        <taxon>Tracheophyta</taxon>
        <taxon>Spermatophyta</taxon>
        <taxon>Magnoliopsida</taxon>
        <taxon>eudicotyledons</taxon>
        <taxon>Gunneridae</taxon>
        <taxon>Pentapetalae</taxon>
        <taxon>rosids</taxon>
        <taxon>fabids</taxon>
        <taxon>Fabales</taxon>
        <taxon>Fabaceae</taxon>
        <taxon>Papilionoideae</taxon>
        <taxon>50 kb inversion clade</taxon>
        <taxon>NPAAA clade</taxon>
        <taxon>indigoferoid/millettioid clade</taxon>
        <taxon>Phaseoleae</taxon>
        <taxon>Clitoria</taxon>
    </lineage>
</organism>
<feature type="domain" description="Glycosyltransferase 61 catalytic" evidence="5">
    <location>
        <begin position="97"/>
        <end position="198"/>
    </location>
</feature>
<keyword evidence="2" id="KW-0328">Glycosyltransferase</keyword>
<sequence>MLENNTSRSVKPYARKDDTEAMTRVRECREFNGEVQFMITDNRPWWISKHKPLLKKLSNYESMDIDRDDEVHCFPRVNVGLKRYHKELRIDPQKSSYSMKDFRDLLRSSYSLKRVKAIKMRDGQHEKPRLMIVSRKRSRSFTNTAQIAEMAKSLNFEVIVKEVVGSMWGFAVNSCDVLLGVHGASLTNILFLLQNAVFIQVVPYGGFALEWLATNDFGKSSKDMNIKYLEYKIRLEESTLIHLHPWMK</sequence>
<dbReference type="PANTHER" id="PTHR20961">
    <property type="entry name" value="GLYCOSYLTRANSFERASE"/>
    <property type="match status" value="1"/>
</dbReference>
<dbReference type="GO" id="GO:0000139">
    <property type="term" value="C:Golgi membrane"/>
    <property type="evidence" value="ECO:0007669"/>
    <property type="project" value="UniProtKB-SubCell"/>
</dbReference>
<evidence type="ECO:0000256" key="2">
    <source>
        <dbReference type="ARBA" id="ARBA00022676"/>
    </source>
</evidence>
<dbReference type="InterPro" id="IPR049625">
    <property type="entry name" value="Glyco_transf_61_cat"/>
</dbReference>
<dbReference type="GO" id="GO:0016763">
    <property type="term" value="F:pentosyltransferase activity"/>
    <property type="evidence" value="ECO:0007669"/>
    <property type="project" value="UniProtKB-ARBA"/>
</dbReference>
<name>A0AAN9KM40_CLITE</name>
<keyword evidence="4" id="KW-0325">Glycoprotein</keyword>
<reference evidence="6 7" key="1">
    <citation type="submission" date="2024-01" db="EMBL/GenBank/DDBJ databases">
        <title>The genomes of 5 underutilized Papilionoideae crops provide insights into root nodulation and disease resistance.</title>
        <authorList>
            <person name="Yuan L."/>
        </authorList>
    </citation>
    <scope>NUCLEOTIDE SEQUENCE [LARGE SCALE GENOMIC DNA]</scope>
    <source>
        <strain evidence="6">LY-2023</strain>
        <tissue evidence="6">Leaf</tissue>
    </source>
</reference>
<dbReference type="Pfam" id="PF04577">
    <property type="entry name" value="Glyco_transf_61"/>
    <property type="match status" value="1"/>
</dbReference>
<evidence type="ECO:0000256" key="1">
    <source>
        <dbReference type="ARBA" id="ARBA00004323"/>
    </source>
</evidence>
<accession>A0AAN9KM40</accession>
<dbReference type="Proteomes" id="UP001359559">
    <property type="component" value="Unassembled WGS sequence"/>
</dbReference>
<evidence type="ECO:0000256" key="3">
    <source>
        <dbReference type="ARBA" id="ARBA00022679"/>
    </source>
</evidence>
<comment type="subcellular location">
    <subcellularLocation>
        <location evidence="1">Golgi apparatus membrane</location>
        <topology evidence="1">Single-pass type II membrane protein</topology>
    </subcellularLocation>
</comment>
<protein>
    <recommendedName>
        <fullName evidence="5">Glycosyltransferase 61 catalytic domain-containing protein</fullName>
    </recommendedName>
</protein>
<dbReference type="AlphaFoldDB" id="A0AAN9KM40"/>